<keyword evidence="1" id="KW-0808">Transferase</keyword>
<dbReference type="OrthoDB" id="2020092at2759"/>
<accession>A0A250WZ30</accession>
<dbReference type="PANTHER" id="PTHR11952:SF14">
    <property type="entry name" value="UTP--GLUCOSE-1-PHOSPHATE URIDYLYLTRANSFERASE 3, CHLOROPLASTIC"/>
    <property type="match status" value="1"/>
</dbReference>
<proteinExistence type="predicted"/>
<dbReference type="InterPro" id="IPR039741">
    <property type="entry name" value="UDP-sugar_pyrophosphorylase"/>
</dbReference>
<dbReference type="GO" id="GO:0006048">
    <property type="term" value="P:UDP-N-acetylglucosamine biosynthetic process"/>
    <property type="evidence" value="ECO:0007669"/>
    <property type="project" value="TreeGrafter"/>
</dbReference>
<sequence>MVSDKFATVMNSHNDTQRLRGFFRAGSEHHVHFALVRPKSRPLRCHAPRERILTESLKNYVETQQCSHISFDEEFQVTDESIHPIVREGRRLATLHRKVTALTTCAEKVAFLSELHMVREFLHNAENIAIQEALRSLPIQDQYLLLCLPASGQSHVLKIVKEGTPNYLMTALEKLLNTLRRVEAFYDSIGGVLGYQAKSLQLIAAGMEELREEQQAKHQGKVLCHDDPFAMSERRFHVPKAVDLAAEDGREVARLAAQAGLKSMPLMAEIYPVGGAGDRLGLLDEITGECLPAAMLPYCGRTMMEVLLRDLQAREYLYFKLTGQQLVTPVAIMTSEAKGNDTRMHQLMESQRWFGRGKDAFRLFRQPLVPVMNVENGKWLLSDQLHPMTKPGGHGAIWKLLKDEGVFSWLEHQGREAAIIRQISNPMAGVDTTLLALAGVGTSRRAAFGFMSCDRHVGAAEGVNVLQENKVWRDGRWQYEYGLTNIEYTEFDRLGITDQPVEGAHDAAQLSAFPANTNVLYVGLTAARDVVERAIATRSSDQLMPGLIFNLKKKVAYTDPLIEGSAAMQQKVQAGRMECTMQNLADYMVERFDSQMTSAEAAASKLSTFLVYNHRRKVTSSAKKKREPGSTKISQTPDGSFFDLQRNAWHLLQQCGVNSLPELGCVEQYLAQGPGFIFLFHPALGPLWDVISQKVMGGSLHQGSELVLEVAEASLEEVHVEGSLLVYAENVMGHMTGPITVHGLQYGEEGLQLHTGLPNQLALRHVSAQVPLMSSVEEEGSRPSLGGLLGQEMLSSTVPEVSAAEERLMYSSRCGRVHLSNVMIRNQGVDWVAPGNVYWKHQLKRHEAVRIVLQGGSEFEARDVVITGDHTFTVPDGHRMVLSQGSSGGLVTHLSPLRNSQPSWQWHYTMESDGSIRLDQKWAVSV</sequence>
<dbReference type="Gene3D" id="3.90.550.10">
    <property type="entry name" value="Spore Coat Polysaccharide Biosynthesis Protein SpsA, Chain A"/>
    <property type="match status" value="1"/>
</dbReference>
<dbReference type="Pfam" id="PF25441">
    <property type="entry name" value="Hexapep_UGP3_C"/>
    <property type="match status" value="2"/>
</dbReference>
<dbReference type="EMBL" id="BEGY01000015">
    <property type="protein sequence ID" value="GAX76097.1"/>
    <property type="molecule type" value="Genomic_DNA"/>
</dbReference>
<dbReference type="InterPro" id="IPR029044">
    <property type="entry name" value="Nucleotide-diphossugar_trans"/>
</dbReference>
<keyword evidence="5" id="KW-1185">Reference proteome</keyword>
<protein>
    <recommendedName>
        <fullName evidence="3">UGP3-like C-terminal hexapeptide repeats domain-containing protein</fullName>
    </recommendedName>
</protein>
<feature type="domain" description="UGP3-like C-terminal hexapeptide repeats" evidence="3">
    <location>
        <begin position="696"/>
        <end position="749"/>
    </location>
</feature>
<evidence type="ECO:0000313" key="5">
    <source>
        <dbReference type="Proteomes" id="UP000232323"/>
    </source>
</evidence>
<name>A0A250WZ30_9CHLO</name>
<dbReference type="STRING" id="1157962.A0A250WZ30"/>
<dbReference type="SUPFAM" id="SSF53448">
    <property type="entry name" value="Nucleotide-diphospho-sugar transferases"/>
    <property type="match status" value="1"/>
</dbReference>
<dbReference type="InterPro" id="IPR002618">
    <property type="entry name" value="UDPGP_fam"/>
</dbReference>
<comment type="caution">
    <text evidence="4">The sequence shown here is derived from an EMBL/GenBank/DDBJ whole genome shotgun (WGS) entry which is preliminary data.</text>
</comment>
<feature type="domain" description="UGP3-like C-terminal hexapeptide repeats" evidence="3">
    <location>
        <begin position="803"/>
        <end position="920"/>
    </location>
</feature>
<dbReference type="GO" id="GO:0003977">
    <property type="term" value="F:UDP-N-acetylglucosamine diphosphorylase activity"/>
    <property type="evidence" value="ECO:0007669"/>
    <property type="project" value="TreeGrafter"/>
</dbReference>
<dbReference type="Proteomes" id="UP000232323">
    <property type="component" value="Unassembled WGS sequence"/>
</dbReference>
<evidence type="ECO:0000256" key="1">
    <source>
        <dbReference type="ARBA" id="ARBA00022679"/>
    </source>
</evidence>
<dbReference type="InterPro" id="IPR057388">
    <property type="entry name" value="Hexapep_UGP3_C"/>
</dbReference>
<evidence type="ECO:0000259" key="3">
    <source>
        <dbReference type="Pfam" id="PF25441"/>
    </source>
</evidence>
<dbReference type="AlphaFoldDB" id="A0A250WZ30"/>
<dbReference type="PANTHER" id="PTHR11952">
    <property type="entry name" value="UDP- GLUCOSE PYROPHOSPHORYLASE"/>
    <property type="match status" value="1"/>
</dbReference>
<reference evidence="4 5" key="1">
    <citation type="submission" date="2017-08" db="EMBL/GenBank/DDBJ databases">
        <title>Acidophilic green algal genome provides insights into adaptation to an acidic environment.</title>
        <authorList>
            <person name="Hirooka S."/>
            <person name="Hirose Y."/>
            <person name="Kanesaki Y."/>
            <person name="Higuchi S."/>
            <person name="Fujiwara T."/>
            <person name="Onuma R."/>
            <person name="Era A."/>
            <person name="Ohbayashi R."/>
            <person name="Uzuka A."/>
            <person name="Nozaki H."/>
            <person name="Yoshikawa H."/>
            <person name="Miyagishima S.Y."/>
        </authorList>
    </citation>
    <scope>NUCLEOTIDE SEQUENCE [LARGE SCALE GENOMIC DNA]</scope>
    <source>
        <strain evidence="4 5">NIES-2499</strain>
    </source>
</reference>
<gene>
    <name evidence="4" type="ORF">CEUSTIGMA_g3540.t1</name>
</gene>
<evidence type="ECO:0000313" key="4">
    <source>
        <dbReference type="EMBL" id="GAX76097.1"/>
    </source>
</evidence>
<organism evidence="4 5">
    <name type="scientific">Chlamydomonas eustigma</name>
    <dbReference type="NCBI Taxonomy" id="1157962"/>
    <lineage>
        <taxon>Eukaryota</taxon>
        <taxon>Viridiplantae</taxon>
        <taxon>Chlorophyta</taxon>
        <taxon>core chlorophytes</taxon>
        <taxon>Chlorophyceae</taxon>
        <taxon>CS clade</taxon>
        <taxon>Chlamydomonadales</taxon>
        <taxon>Chlamydomonadaceae</taxon>
        <taxon>Chlamydomonas</taxon>
    </lineage>
</organism>
<dbReference type="Pfam" id="PF01704">
    <property type="entry name" value="UDPGP"/>
    <property type="match status" value="1"/>
</dbReference>
<evidence type="ECO:0000256" key="2">
    <source>
        <dbReference type="ARBA" id="ARBA00022695"/>
    </source>
</evidence>
<keyword evidence="2" id="KW-0548">Nucleotidyltransferase</keyword>